<evidence type="ECO:0000256" key="2">
    <source>
        <dbReference type="ARBA" id="ARBA00022448"/>
    </source>
</evidence>
<feature type="region of interest" description="Disordered" evidence="12">
    <location>
        <begin position="540"/>
        <end position="600"/>
    </location>
</feature>
<keyword evidence="3" id="KW-0633">Potassium transport</keyword>
<dbReference type="Gene3D" id="1.10.287.630">
    <property type="entry name" value="Helix hairpin bin"/>
    <property type="match status" value="1"/>
</dbReference>
<evidence type="ECO:0000256" key="5">
    <source>
        <dbReference type="ARBA" id="ARBA00022826"/>
    </source>
</evidence>
<dbReference type="GO" id="GO:0005886">
    <property type="term" value="C:plasma membrane"/>
    <property type="evidence" value="ECO:0007669"/>
    <property type="project" value="TreeGrafter"/>
</dbReference>
<dbReference type="InterPro" id="IPR005821">
    <property type="entry name" value="Ion_trans_dom"/>
</dbReference>
<evidence type="ECO:0000256" key="6">
    <source>
        <dbReference type="ARBA" id="ARBA00022882"/>
    </source>
</evidence>
<dbReference type="InterPro" id="IPR003938">
    <property type="entry name" value="K_chnl_volt-dep_EAG/ELK/ERG"/>
</dbReference>
<evidence type="ECO:0000256" key="7">
    <source>
        <dbReference type="ARBA" id="ARBA00022958"/>
    </source>
</evidence>
<keyword evidence="9" id="KW-0406">Ion transport</keyword>
<dbReference type="InterPro" id="IPR014710">
    <property type="entry name" value="RmlC-like_jellyroll"/>
</dbReference>
<evidence type="ECO:0000256" key="1">
    <source>
        <dbReference type="ARBA" id="ARBA00004141"/>
    </source>
</evidence>
<proteinExistence type="predicted"/>
<dbReference type="PANTHER" id="PTHR10217">
    <property type="entry name" value="VOLTAGE AND LIGAND GATED POTASSIUM CHANNEL"/>
    <property type="match status" value="1"/>
</dbReference>
<dbReference type="Gene3D" id="2.60.120.10">
    <property type="entry name" value="Jelly Rolls"/>
    <property type="match status" value="1"/>
</dbReference>
<dbReference type="CDD" id="cd00038">
    <property type="entry name" value="CAP_ED"/>
    <property type="match status" value="1"/>
</dbReference>
<evidence type="ECO:0000259" key="14">
    <source>
        <dbReference type="PROSITE" id="PS50042"/>
    </source>
</evidence>
<evidence type="ECO:0000256" key="3">
    <source>
        <dbReference type="ARBA" id="ARBA00022538"/>
    </source>
</evidence>
<evidence type="ECO:0000313" key="16">
    <source>
        <dbReference type="Proteomes" id="UP001190700"/>
    </source>
</evidence>
<organism evidence="15 16">
    <name type="scientific">Cymbomonas tetramitiformis</name>
    <dbReference type="NCBI Taxonomy" id="36881"/>
    <lineage>
        <taxon>Eukaryota</taxon>
        <taxon>Viridiplantae</taxon>
        <taxon>Chlorophyta</taxon>
        <taxon>Pyramimonadophyceae</taxon>
        <taxon>Pyramimonadales</taxon>
        <taxon>Pyramimonadaceae</taxon>
        <taxon>Cymbomonas</taxon>
    </lineage>
</organism>
<name>A0AAE0BPI5_9CHLO</name>
<keyword evidence="10 13" id="KW-0472">Membrane</keyword>
<keyword evidence="6" id="KW-0851">Voltage-gated channel</keyword>
<feature type="transmembrane region" description="Helical" evidence="13">
    <location>
        <begin position="264"/>
        <end position="285"/>
    </location>
</feature>
<dbReference type="AlphaFoldDB" id="A0AAE0BPI5"/>
<feature type="transmembrane region" description="Helical" evidence="13">
    <location>
        <begin position="189"/>
        <end position="215"/>
    </location>
</feature>
<evidence type="ECO:0000256" key="8">
    <source>
        <dbReference type="ARBA" id="ARBA00022989"/>
    </source>
</evidence>
<feature type="transmembrane region" description="Helical" evidence="13">
    <location>
        <begin position="58"/>
        <end position="83"/>
    </location>
</feature>
<comment type="caution">
    <text evidence="15">The sequence shown here is derived from an EMBL/GenBank/DDBJ whole genome shotgun (WGS) entry which is preliminary data.</text>
</comment>
<reference evidence="15 16" key="1">
    <citation type="journal article" date="2015" name="Genome Biol. Evol.">
        <title>Comparative Genomics of a Bacterivorous Green Alga Reveals Evolutionary Causalities and Consequences of Phago-Mixotrophic Mode of Nutrition.</title>
        <authorList>
            <person name="Burns J.A."/>
            <person name="Paasch A."/>
            <person name="Narechania A."/>
            <person name="Kim E."/>
        </authorList>
    </citation>
    <scope>NUCLEOTIDE SEQUENCE [LARGE SCALE GENOMIC DNA]</scope>
    <source>
        <strain evidence="15 16">PLY_AMNH</strain>
    </source>
</reference>
<keyword evidence="8 13" id="KW-1133">Transmembrane helix</keyword>
<dbReference type="PANTHER" id="PTHR10217:SF435">
    <property type="entry name" value="POTASSIUM VOLTAGE-GATED CHANNEL PROTEIN EAG"/>
    <property type="match status" value="1"/>
</dbReference>
<evidence type="ECO:0000256" key="12">
    <source>
        <dbReference type="SAM" id="MobiDB-lite"/>
    </source>
</evidence>
<accession>A0AAE0BPI5</accession>
<comment type="subcellular location">
    <subcellularLocation>
        <location evidence="1">Membrane</location>
        <topology evidence="1">Multi-pass membrane protein</topology>
    </subcellularLocation>
</comment>
<dbReference type="EMBL" id="LGRX02033675">
    <property type="protein sequence ID" value="KAK3240332.1"/>
    <property type="molecule type" value="Genomic_DNA"/>
</dbReference>
<dbReference type="Gene3D" id="1.10.287.70">
    <property type="match status" value="1"/>
</dbReference>
<evidence type="ECO:0000256" key="10">
    <source>
        <dbReference type="ARBA" id="ARBA00023136"/>
    </source>
</evidence>
<evidence type="ECO:0000256" key="13">
    <source>
        <dbReference type="SAM" id="Phobius"/>
    </source>
</evidence>
<keyword evidence="11" id="KW-0407">Ion channel</keyword>
<protein>
    <recommendedName>
        <fullName evidence="14">Cyclic nucleotide-binding domain-containing protein</fullName>
    </recommendedName>
</protein>
<dbReference type="GO" id="GO:0005249">
    <property type="term" value="F:voltage-gated potassium channel activity"/>
    <property type="evidence" value="ECO:0007669"/>
    <property type="project" value="InterPro"/>
</dbReference>
<dbReference type="InterPro" id="IPR050818">
    <property type="entry name" value="KCNH_animal-type"/>
</dbReference>
<dbReference type="Proteomes" id="UP001190700">
    <property type="component" value="Unassembled WGS sequence"/>
</dbReference>
<evidence type="ECO:0000256" key="11">
    <source>
        <dbReference type="ARBA" id="ARBA00023303"/>
    </source>
</evidence>
<dbReference type="InterPro" id="IPR000595">
    <property type="entry name" value="cNMP-bd_dom"/>
</dbReference>
<dbReference type="PRINTS" id="PR01463">
    <property type="entry name" value="EAGCHANLFMLY"/>
</dbReference>
<feature type="domain" description="Cyclic nucleotide-binding" evidence="14">
    <location>
        <begin position="397"/>
        <end position="511"/>
    </location>
</feature>
<keyword evidence="7" id="KW-0630">Potassium</keyword>
<dbReference type="SUPFAM" id="SSF81324">
    <property type="entry name" value="Voltage-gated potassium channels"/>
    <property type="match status" value="1"/>
</dbReference>
<dbReference type="SUPFAM" id="SSF51206">
    <property type="entry name" value="cAMP-binding domain-like"/>
    <property type="match status" value="1"/>
</dbReference>
<dbReference type="InterPro" id="IPR018490">
    <property type="entry name" value="cNMP-bd_dom_sf"/>
</dbReference>
<evidence type="ECO:0000313" key="15">
    <source>
        <dbReference type="EMBL" id="KAK3240332.1"/>
    </source>
</evidence>
<feature type="transmembrane region" description="Helical" evidence="13">
    <location>
        <begin position="89"/>
        <end position="108"/>
    </location>
</feature>
<keyword evidence="2" id="KW-0813">Transport</keyword>
<dbReference type="SMART" id="SM00100">
    <property type="entry name" value="cNMP"/>
    <property type="match status" value="1"/>
</dbReference>
<keyword evidence="16" id="KW-1185">Reference proteome</keyword>
<gene>
    <name evidence="15" type="ORF">CYMTET_49822</name>
</gene>
<evidence type="ECO:0000256" key="9">
    <source>
        <dbReference type="ARBA" id="ARBA00023065"/>
    </source>
</evidence>
<sequence length="646" mass="73711">MHALKKKSLLLPGKSPTCAPITHTWTHVATEEGGNPVGNYSDFMVHPRSAIRRYWDSVVGLLCIYCAIAVPINIAFALVKTLLSQVLDRVVDCVFVLDIVMNFFTGYYDRGMIIMDQTQVGQQYIKSWLLADVLSSVPYDIIFMTDDMISGAENDVFRLHTLLRLMKVGRLFRLQRIFQRFQSFFYVQYSYITVINILLVWAFYTHWFACAFIYMSRVEFEVGMFQEDDVNGDIKKQREGWDGWFKEPHQRHPENAFWLDDDLYSQYVLALYHVVMIMLTIDMVYRPENSVERVFTVSFGGLGTGLLVYGSTVVVNLAITSATALHDRFRKMDFVNEMVRHNHLRKETGTRIFSFYAHVHDRVIPIQALKLMEELPAKLQEEIMLDLYAPILSTSHMFGHMDSELAGAVLRRLTQRCFVPGEALVYAGKPATAMYVICQGLARREMPPQQQQQQENGRGDEGQLLMLGDVVGDAMFVNLEKGEPVREEVTVHAVEFCDAPRLRRDQAEEMFDALPEAVAAAWRRSVERFASSCMLHRDCGGDPGQSSSGGQRREPASSGRRPPLHDSPQRDSSPGDWHGVNYHGRSNSDNDLSDMAERATPTIAALTRELDAERARTMVEMKKRVEAVKELSKCKEQLLQLQRDSK</sequence>
<dbReference type="GO" id="GO:0034702">
    <property type="term" value="C:monoatomic ion channel complex"/>
    <property type="evidence" value="ECO:0007669"/>
    <property type="project" value="UniProtKB-KW"/>
</dbReference>
<keyword evidence="5" id="KW-0631">Potassium channel</keyword>
<keyword evidence="4 13" id="KW-0812">Transmembrane</keyword>
<evidence type="ECO:0000256" key="4">
    <source>
        <dbReference type="ARBA" id="ARBA00022692"/>
    </source>
</evidence>
<dbReference type="GO" id="GO:0042391">
    <property type="term" value="P:regulation of membrane potential"/>
    <property type="evidence" value="ECO:0007669"/>
    <property type="project" value="TreeGrafter"/>
</dbReference>
<dbReference type="PROSITE" id="PS50042">
    <property type="entry name" value="CNMP_BINDING_3"/>
    <property type="match status" value="1"/>
</dbReference>
<dbReference type="Pfam" id="PF00520">
    <property type="entry name" value="Ion_trans"/>
    <property type="match status" value="1"/>
</dbReference>
<feature type="transmembrane region" description="Helical" evidence="13">
    <location>
        <begin position="297"/>
        <end position="319"/>
    </location>
</feature>